<keyword evidence="6" id="KW-1133">Transmembrane helix</keyword>
<dbReference type="Pfam" id="PF00303">
    <property type="entry name" value="Thymidylat_synt"/>
    <property type="match status" value="1"/>
</dbReference>
<keyword evidence="6" id="KW-0812">Transmembrane</keyword>
<dbReference type="GO" id="GO:0004799">
    <property type="term" value="F:thymidylate synthase activity"/>
    <property type="evidence" value="ECO:0007669"/>
    <property type="project" value="UniProtKB-EC"/>
</dbReference>
<dbReference type="GO" id="GO:0005829">
    <property type="term" value="C:cytosol"/>
    <property type="evidence" value="ECO:0007669"/>
    <property type="project" value="TreeGrafter"/>
</dbReference>
<dbReference type="PRINTS" id="PR00108">
    <property type="entry name" value="THYMDSNTHASE"/>
</dbReference>
<feature type="transmembrane region" description="Helical" evidence="6">
    <location>
        <begin position="323"/>
        <end position="345"/>
    </location>
</feature>
<keyword evidence="4" id="KW-0489">Methyltransferase</keyword>
<accession>A0A915MZX8</accession>
<dbReference type="NCBIfam" id="TIGR03284">
    <property type="entry name" value="thym_sym"/>
    <property type="match status" value="1"/>
</dbReference>
<dbReference type="Pfam" id="PF06579">
    <property type="entry name" value="Ly-6_related"/>
    <property type="match status" value="1"/>
</dbReference>
<proteinExistence type="predicted"/>
<evidence type="ECO:0000256" key="1">
    <source>
        <dbReference type="ARBA" id="ARBA00004992"/>
    </source>
</evidence>
<dbReference type="GO" id="GO:0006231">
    <property type="term" value="P:dTMP biosynthetic process"/>
    <property type="evidence" value="ECO:0007669"/>
    <property type="project" value="InterPro"/>
</dbReference>
<evidence type="ECO:0000256" key="5">
    <source>
        <dbReference type="ARBA" id="ARBA00022679"/>
    </source>
</evidence>
<dbReference type="EC" id="2.1.1.45" evidence="2"/>
<dbReference type="Proteomes" id="UP000887561">
    <property type="component" value="Unplaced"/>
</dbReference>
<organism evidence="8 9">
    <name type="scientific">Meloidogyne javanica</name>
    <name type="common">Root-knot nematode worm</name>
    <dbReference type="NCBI Taxonomy" id="6303"/>
    <lineage>
        <taxon>Eukaryota</taxon>
        <taxon>Metazoa</taxon>
        <taxon>Ecdysozoa</taxon>
        <taxon>Nematoda</taxon>
        <taxon>Chromadorea</taxon>
        <taxon>Rhabditida</taxon>
        <taxon>Tylenchina</taxon>
        <taxon>Tylenchomorpha</taxon>
        <taxon>Tylenchoidea</taxon>
        <taxon>Meloidogynidae</taxon>
        <taxon>Meloidogyninae</taxon>
        <taxon>Meloidogyne</taxon>
        <taxon>Meloidogyne incognita group</taxon>
    </lineage>
</organism>
<feature type="domain" description="Thymidylate synthase/dCMP hydroxymethylase" evidence="7">
    <location>
        <begin position="169"/>
        <end position="256"/>
    </location>
</feature>
<dbReference type="InterPro" id="IPR010558">
    <property type="entry name" value="Ly-6-related"/>
</dbReference>
<feature type="transmembrane region" description="Helical" evidence="6">
    <location>
        <begin position="290"/>
        <end position="311"/>
    </location>
</feature>
<dbReference type="WBParaSite" id="scaffold590_cov208.g1384">
    <property type="protein sequence ID" value="scaffold590_cov208.g1384"/>
    <property type="gene ID" value="scaffold590_cov208.g1384"/>
</dbReference>
<dbReference type="PANTHER" id="PTHR11548:SF2">
    <property type="entry name" value="THYMIDYLATE SYNTHASE"/>
    <property type="match status" value="1"/>
</dbReference>
<keyword evidence="6" id="KW-0472">Membrane</keyword>
<dbReference type="PANTHER" id="PTHR11548">
    <property type="entry name" value="THYMIDYLATE SYNTHASE 1"/>
    <property type="match status" value="1"/>
</dbReference>
<dbReference type="InterPro" id="IPR045097">
    <property type="entry name" value="Thymidate_synth/dCMP_Mease"/>
</dbReference>
<comment type="pathway">
    <text evidence="1">Pyrimidine metabolism; dTTP biosynthesis.</text>
</comment>
<dbReference type="SUPFAM" id="SSF48317">
    <property type="entry name" value="Acid phosphatase/Vanadium-dependent haloperoxidase"/>
    <property type="match status" value="1"/>
</dbReference>
<name>A0A915MZX8_MELJA</name>
<dbReference type="InterPro" id="IPR000398">
    <property type="entry name" value="Thymidylate_synthase"/>
</dbReference>
<evidence type="ECO:0000259" key="7">
    <source>
        <dbReference type="Pfam" id="PF00303"/>
    </source>
</evidence>
<dbReference type="GO" id="GO:0032259">
    <property type="term" value="P:methylation"/>
    <property type="evidence" value="ECO:0007669"/>
    <property type="project" value="UniProtKB-KW"/>
</dbReference>
<protein>
    <recommendedName>
        <fullName evidence="3">Thymidylate synthase</fullName>
        <ecNumber evidence="2">2.1.1.45</ecNumber>
    </recommendedName>
</protein>
<evidence type="ECO:0000313" key="8">
    <source>
        <dbReference type="Proteomes" id="UP000887561"/>
    </source>
</evidence>
<dbReference type="GO" id="GO:0005739">
    <property type="term" value="C:mitochondrion"/>
    <property type="evidence" value="ECO:0007669"/>
    <property type="project" value="TreeGrafter"/>
</dbReference>
<evidence type="ECO:0000313" key="9">
    <source>
        <dbReference type="WBParaSite" id="scaffold590_cov208.g1384"/>
    </source>
</evidence>
<dbReference type="InterPro" id="IPR036926">
    <property type="entry name" value="Thymidate_synth/dCMP_Mease_sf"/>
</dbReference>
<evidence type="ECO:0000256" key="6">
    <source>
        <dbReference type="SAM" id="Phobius"/>
    </source>
</evidence>
<keyword evidence="8" id="KW-1185">Reference proteome</keyword>
<keyword evidence="5" id="KW-0808">Transferase</keyword>
<evidence type="ECO:0000256" key="4">
    <source>
        <dbReference type="ARBA" id="ARBA00022603"/>
    </source>
</evidence>
<evidence type="ECO:0000256" key="3">
    <source>
        <dbReference type="ARBA" id="ARBA00015931"/>
    </source>
</evidence>
<dbReference type="SUPFAM" id="SSF55831">
    <property type="entry name" value="Thymidylate synthase/dCMP hydroxymethylase"/>
    <property type="match status" value="1"/>
</dbReference>
<dbReference type="CDD" id="cd00351">
    <property type="entry name" value="TS_Pyrimidine_HMase"/>
    <property type="match status" value="1"/>
</dbReference>
<dbReference type="Gene3D" id="3.30.572.10">
    <property type="entry name" value="Thymidylate synthase/dCMP hydroxymethylase domain"/>
    <property type="match status" value="2"/>
</dbReference>
<dbReference type="InterPro" id="IPR023451">
    <property type="entry name" value="Thymidate_synth/dCMP_Mease_dom"/>
</dbReference>
<reference evidence="9" key="1">
    <citation type="submission" date="2022-11" db="UniProtKB">
        <authorList>
            <consortium name="WormBaseParasite"/>
        </authorList>
    </citation>
    <scope>IDENTIFICATION</scope>
</reference>
<dbReference type="AlphaFoldDB" id="A0A915MZX8"/>
<dbReference type="InterPro" id="IPR036938">
    <property type="entry name" value="PAP2/HPO_sf"/>
</dbReference>
<sequence length="546" mass="62240">MELDNQSKIECNQHNENLKNNLNVEKKEENINVDEMKYLNQIKEIMNNGVLKSDRTGTGTISIFGMQARYNLQNGVIPLLTTKRVFWKGIVEELLWFIRGETNSKTLSDRGVKIWDANGSRQFLDSIGHFDRPEGDLGPIYGFQWRHFGAEYKGMNENYKNEGIDQLSQPCHLLCQFYVNKGELSCQLYQRSGDMGLGVPFNIASYSLLTHMIAHVTGLKAGEFIHTLGDAHIYSTHLEALKTQLQRKPRPFPKISEKLLEYDRNLSEYFAKIGSNEIGRKLKIDKICQILEWIMHGIPWIFGVFILIILAHYDNWSNIEIDFLNLLAIALFFDLALVGILKVIFRRDRPKYNKGKIILGAPIIDDFSFPSGHTSRTIMLVIIFICIKEYEKIFQRSKNSALFGRPLLFDRLCDNRIDLVSLSPSALVPCDTACISVLEPQYFGGVQNERRPFSFVRGCASDIFELAIATSGNIGVPAEIEYLHRAQACIELPIGRIWPLLGGVDNNNSPISIMPRIKKRTKIMTKIGASDWRRPNVQIKPKPLEA</sequence>
<evidence type="ECO:0000256" key="2">
    <source>
        <dbReference type="ARBA" id="ARBA00011947"/>
    </source>
</evidence>